<dbReference type="SUPFAM" id="SSF57667">
    <property type="entry name" value="beta-beta-alpha zinc fingers"/>
    <property type="match status" value="2"/>
</dbReference>
<dbReference type="SMART" id="SM00355">
    <property type="entry name" value="ZnF_C2H2"/>
    <property type="match status" value="4"/>
</dbReference>
<evidence type="ECO:0000259" key="7">
    <source>
        <dbReference type="PROSITE" id="PS50157"/>
    </source>
</evidence>
<dbReference type="InterPro" id="IPR013087">
    <property type="entry name" value="Znf_C2H2_type"/>
</dbReference>
<sequence>MDAGIIHRFTCSWEHCEKSFLRRADLHRHYRIHTNERPYSCKHCKKRFIQRSALKVHTRIHTGEKPYICDRSDCHKAFSDSSSFARHRRIHLRIRPYICAKPKCKRSFRRRSCLNEHRKRSHSPESTTAEMEMPSQSPAHVSNTLSPIPVSTPDQHDSHPQHVNYPKTYGPLPSTGSLGPWSDQNELLASATEQLPNATPNIPRVDTCPLQHLHLQHIHQAYWEQEYYRQIYAQPIQEDFPSVLAWLPAARAHSPGVVHAPSSQYTF</sequence>
<keyword evidence="9" id="KW-1185">Reference proteome</keyword>
<proteinExistence type="predicted"/>
<feature type="compositionally biased region" description="Polar residues" evidence="6">
    <location>
        <begin position="124"/>
        <end position="146"/>
    </location>
</feature>
<feature type="domain" description="C2H2-type" evidence="7">
    <location>
        <begin position="67"/>
        <end position="96"/>
    </location>
</feature>
<organism evidence="8 9">
    <name type="scientific">Aspergillus granulosus</name>
    <dbReference type="NCBI Taxonomy" id="176169"/>
    <lineage>
        <taxon>Eukaryota</taxon>
        <taxon>Fungi</taxon>
        <taxon>Dikarya</taxon>
        <taxon>Ascomycota</taxon>
        <taxon>Pezizomycotina</taxon>
        <taxon>Eurotiomycetes</taxon>
        <taxon>Eurotiomycetidae</taxon>
        <taxon>Eurotiales</taxon>
        <taxon>Aspergillaceae</taxon>
        <taxon>Aspergillus</taxon>
        <taxon>Aspergillus subgen. Nidulantes</taxon>
    </lineage>
</organism>
<dbReference type="Pfam" id="PF00096">
    <property type="entry name" value="zf-C2H2"/>
    <property type="match status" value="2"/>
</dbReference>
<comment type="caution">
    <text evidence="8">The sequence shown here is derived from an EMBL/GenBank/DDBJ whole genome shotgun (WGS) entry which is preliminary data.</text>
</comment>
<feature type="compositionally biased region" description="Polar residues" evidence="6">
    <location>
        <begin position="174"/>
        <end position="183"/>
    </location>
</feature>
<reference evidence="8 9" key="1">
    <citation type="submission" date="2024-07" db="EMBL/GenBank/DDBJ databases">
        <title>Section-level genome sequencing and comparative genomics of Aspergillus sections Usti and Cavernicolus.</title>
        <authorList>
            <consortium name="Lawrence Berkeley National Laboratory"/>
            <person name="Nybo J.L."/>
            <person name="Vesth T.C."/>
            <person name="Theobald S."/>
            <person name="Frisvad J.C."/>
            <person name="Larsen T.O."/>
            <person name="Kjaerboelling I."/>
            <person name="Rothschild-Mancinelli K."/>
            <person name="Lyhne E.K."/>
            <person name="Kogle M.E."/>
            <person name="Barry K."/>
            <person name="Clum A."/>
            <person name="Na H."/>
            <person name="Ledsgaard L."/>
            <person name="Lin J."/>
            <person name="Lipzen A."/>
            <person name="Kuo A."/>
            <person name="Riley R."/>
            <person name="Mondo S."/>
            <person name="Labutti K."/>
            <person name="Haridas S."/>
            <person name="Pangalinan J."/>
            <person name="Salamov A.A."/>
            <person name="Simmons B.A."/>
            <person name="Magnuson J.K."/>
            <person name="Chen J."/>
            <person name="Drula E."/>
            <person name="Henrissat B."/>
            <person name="Wiebenga A."/>
            <person name="Lubbers R.J."/>
            <person name="Gomes A.C."/>
            <person name="Makela M.R."/>
            <person name="Stajich J."/>
            <person name="Grigoriev I.V."/>
            <person name="Mortensen U.H."/>
            <person name="De Vries R.P."/>
            <person name="Baker S.E."/>
            <person name="Andersen M.R."/>
        </authorList>
    </citation>
    <scope>NUCLEOTIDE SEQUENCE [LARGE SCALE GENOMIC DNA]</scope>
    <source>
        <strain evidence="8 9">CBS 588.65</strain>
    </source>
</reference>
<name>A0ABR4HUD7_9EURO</name>
<dbReference type="Gene3D" id="3.30.160.60">
    <property type="entry name" value="Classic Zinc Finger"/>
    <property type="match status" value="4"/>
</dbReference>
<evidence type="ECO:0000313" key="8">
    <source>
        <dbReference type="EMBL" id="KAL2819098.1"/>
    </source>
</evidence>
<evidence type="ECO:0000256" key="1">
    <source>
        <dbReference type="ARBA" id="ARBA00022723"/>
    </source>
</evidence>
<dbReference type="PANTHER" id="PTHR14003">
    <property type="entry name" value="TRANSCRIPTIONAL REPRESSOR PROTEIN YY"/>
    <property type="match status" value="1"/>
</dbReference>
<keyword evidence="2" id="KW-0677">Repeat</keyword>
<protein>
    <recommendedName>
        <fullName evidence="7">C2H2-type domain-containing protein</fullName>
    </recommendedName>
</protein>
<keyword evidence="4" id="KW-0862">Zinc</keyword>
<evidence type="ECO:0000256" key="2">
    <source>
        <dbReference type="ARBA" id="ARBA00022737"/>
    </source>
</evidence>
<evidence type="ECO:0000256" key="5">
    <source>
        <dbReference type="PROSITE-ProRule" id="PRU00042"/>
    </source>
</evidence>
<dbReference type="PROSITE" id="PS50157">
    <property type="entry name" value="ZINC_FINGER_C2H2_2"/>
    <property type="match status" value="4"/>
</dbReference>
<feature type="compositionally biased region" description="Basic residues" evidence="6">
    <location>
        <begin position="111"/>
        <end position="121"/>
    </location>
</feature>
<evidence type="ECO:0000256" key="4">
    <source>
        <dbReference type="ARBA" id="ARBA00022833"/>
    </source>
</evidence>
<feature type="domain" description="C2H2-type" evidence="7">
    <location>
        <begin position="9"/>
        <end position="38"/>
    </location>
</feature>
<keyword evidence="1" id="KW-0479">Metal-binding</keyword>
<dbReference type="InterPro" id="IPR036236">
    <property type="entry name" value="Znf_C2H2_sf"/>
</dbReference>
<keyword evidence="3 5" id="KW-0863">Zinc-finger</keyword>
<feature type="region of interest" description="Disordered" evidence="6">
    <location>
        <begin position="111"/>
        <end position="183"/>
    </location>
</feature>
<feature type="domain" description="C2H2-type" evidence="7">
    <location>
        <begin position="39"/>
        <end position="66"/>
    </location>
</feature>
<accession>A0ABR4HUD7</accession>
<evidence type="ECO:0000256" key="3">
    <source>
        <dbReference type="ARBA" id="ARBA00022771"/>
    </source>
</evidence>
<gene>
    <name evidence="8" type="ORF">BJX63DRAFT_27637</name>
</gene>
<dbReference type="PROSITE" id="PS00028">
    <property type="entry name" value="ZINC_FINGER_C2H2_1"/>
    <property type="match status" value="4"/>
</dbReference>
<feature type="domain" description="C2H2-type" evidence="7">
    <location>
        <begin position="97"/>
        <end position="127"/>
    </location>
</feature>
<evidence type="ECO:0000313" key="9">
    <source>
        <dbReference type="Proteomes" id="UP001610334"/>
    </source>
</evidence>
<dbReference type="Proteomes" id="UP001610334">
    <property type="component" value="Unassembled WGS sequence"/>
</dbReference>
<dbReference type="PANTHER" id="PTHR14003:SF22">
    <property type="entry name" value="FINGER DOMAIN PROTEIN, PUTATIVE (AFU_ORTHOLOGUE AFUA_4G11480)-RELATED"/>
    <property type="match status" value="1"/>
</dbReference>
<evidence type="ECO:0000256" key="6">
    <source>
        <dbReference type="SAM" id="MobiDB-lite"/>
    </source>
</evidence>
<dbReference type="EMBL" id="JBFXLT010000011">
    <property type="protein sequence ID" value="KAL2819098.1"/>
    <property type="molecule type" value="Genomic_DNA"/>
</dbReference>